<dbReference type="InterPro" id="IPR009078">
    <property type="entry name" value="Ferritin-like_SF"/>
</dbReference>
<dbReference type="SUPFAM" id="SSF47240">
    <property type="entry name" value="Ferritin-like"/>
    <property type="match status" value="1"/>
</dbReference>
<dbReference type="AlphaFoldDB" id="A0A6J4LS72"/>
<accession>A0A6J4LS72</accession>
<evidence type="ECO:0000313" key="1">
    <source>
        <dbReference type="EMBL" id="CAA9340252.1"/>
    </source>
</evidence>
<protein>
    <submittedName>
        <fullName evidence="1">Stress response diiron-containing protein YciF</fullName>
    </submittedName>
</protein>
<gene>
    <name evidence="1" type="ORF">AVDCRST_MAG11-2934</name>
</gene>
<dbReference type="Pfam" id="PF05974">
    <property type="entry name" value="DUF892"/>
    <property type="match status" value="1"/>
</dbReference>
<dbReference type="InterPro" id="IPR012347">
    <property type="entry name" value="Ferritin-like"/>
</dbReference>
<dbReference type="CDD" id="cd07909">
    <property type="entry name" value="YciF"/>
    <property type="match status" value="1"/>
</dbReference>
<dbReference type="EMBL" id="CADCTU010000645">
    <property type="protein sequence ID" value="CAA9340252.1"/>
    <property type="molecule type" value="Genomic_DNA"/>
</dbReference>
<dbReference type="InterPro" id="IPR047114">
    <property type="entry name" value="YciF"/>
</dbReference>
<reference evidence="1" key="1">
    <citation type="submission" date="2020-02" db="EMBL/GenBank/DDBJ databases">
        <authorList>
            <person name="Meier V. D."/>
        </authorList>
    </citation>
    <scope>NUCLEOTIDE SEQUENCE</scope>
    <source>
        <strain evidence="1">AVDCRST_MAG11</strain>
    </source>
</reference>
<dbReference type="Gene3D" id="1.20.1260.10">
    <property type="match status" value="1"/>
</dbReference>
<proteinExistence type="predicted"/>
<organism evidence="1">
    <name type="scientific">uncultured Gemmatimonadaceae bacterium</name>
    <dbReference type="NCBI Taxonomy" id="246130"/>
    <lineage>
        <taxon>Bacteria</taxon>
        <taxon>Pseudomonadati</taxon>
        <taxon>Gemmatimonadota</taxon>
        <taxon>Gemmatimonadia</taxon>
        <taxon>Gemmatimonadales</taxon>
        <taxon>Gemmatimonadaceae</taxon>
        <taxon>environmental samples</taxon>
    </lineage>
</organism>
<dbReference type="PANTHER" id="PTHR30565:SF9">
    <property type="entry name" value="PROTEIN YCIF"/>
    <property type="match status" value="1"/>
</dbReference>
<dbReference type="PANTHER" id="PTHR30565">
    <property type="entry name" value="PROTEIN YCIF"/>
    <property type="match status" value="1"/>
</dbReference>
<name>A0A6J4LS72_9BACT</name>
<dbReference type="InterPro" id="IPR010287">
    <property type="entry name" value="DUF892_YciF-like"/>
</dbReference>
<sequence length="164" mass="18493">MALNSLKDLYLEQLRDLYSAEHQIVDALPKMAKAARHPELRQAFELHLEQSREQARRIERICDSLGESPKGETCDGMKGLLKEGEKTMKTRADSDVLDAALIAAAQRVEHYEIAGYGCVKTYARLLGRDQDVQLLQQTENEEGQTDKLLTQLAERVINVDALRA</sequence>